<comment type="subcellular location">
    <subcellularLocation>
        <location evidence="1">Membrane</location>
        <topology evidence="1">Multi-pass membrane protein</topology>
    </subcellularLocation>
</comment>
<sequence length="524" mass="55098">MSNPGTIRTAATPPDDDTTDLARFGYKQELERSLGSFSSFAAGFSYISIMTGVFQLFGFGFGAGGPAFIWTWPIVFIGQGAVALCFAEMAGQFPLAGGVYQWSKQIARPVTSWMAGWIMTVGAIVTAAAVAVAYQIILPQVSSAFQIVGDAEDAGVTTTPNGAKNAILLALGLVVFTTVVNIVGVRLMAKINNLGVAVELIGVVLLIVMLAVHIKRGPQVVLHTAGTGAGHSAGYLGAFLAASIMSAYVFYGFDTAGSLAEETKEPRRHAPRAILRALTAAFLAGGLLMLVGMMAVGDIDAEELGTLGMPYLVKSTLGTGLGDVFLVCSAIAITVCCLAVQTAAIRLLFSMARDGRLPFGSSLAKVSPTSNTPVVPAAVTGVLTIALLLVNIGNQRVFYILTSVAIILFYIPYLLVTAPMLVRRLRGQWPRADHGPYFSMGRKGLVVNIVAVGYGLAMTVNLAWPRAAVYGEDHWYYQWGAIVFTGAISAIGGLLYLRYRRRGGTAQHSAATGPAAGDTLEAEA</sequence>
<evidence type="ECO:0000256" key="1">
    <source>
        <dbReference type="ARBA" id="ARBA00004141"/>
    </source>
</evidence>
<feature type="transmembrane region" description="Helical" evidence="6">
    <location>
        <begin position="112"/>
        <end position="137"/>
    </location>
</feature>
<keyword evidence="2" id="KW-0813">Transport</keyword>
<feature type="transmembrane region" description="Helical" evidence="6">
    <location>
        <begin position="476"/>
        <end position="497"/>
    </location>
</feature>
<feature type="transmembrane region" description="Helical" evidence="6">
    <location>
        <begin position="443"/>
        <end position="464"/>
    </location>
</feature>
<organism evidence="7">
    <name type="scientific">Kitasatospora camelliae</name>
    <dbReference type="NCBI Taxonomy" id="3156397"/>
    <lineage>
        <taxon>Bacteria</taxon>
        <taxon>Bacillati</taxon>
        <taxon>Actinomycetota</taxon>
        <taxon>Actinomycetes</taxon>
        <taxon>Kitasatosporales</taxon>
        <taxon>Streptomycetaceae</taxon>
        <taxon>Kitasatospora</taxon>
    </lineage>
</organism>
<evidence type="ECO:0000256" key="3">
    <source>
        <dbReference type="ARBA" id="ARBA00022692"/>
    </source>
</evidence>
<dbReference type="PANTHER" id="PTHR45649">
    <property type="entry name" value="AMINO-ACID PERMEASE BAT1"/>
    <property type="match status" value="1"/>
</dbReference>
<keyword evidence="3 6" id="KW-0812">Transmembrane</keyword>
<keyword evidence="5 6" id="KW-0472">Membrane</keyword>
<feature type="transmembrane region" description="Helical" evidence="6">
    <location>
        <begin position="398"/>
        <end position="422"/>
    </location>
</feature>
<dbReference type="EMBL" id="CP159872">
    <property type="protein sequence ID" value="XCM83764.1"/>
    <property type="molecule type" value="Genomic_DNA"/>
</dbReference>
<dbReference type="KEGG" id="kcm:ABWK59_35010"/>
<gene>
    <name evidence="7" type="ORF">ABWK59_35010</name>
</gene>
<dbReference type="GO" id="GO:0022857">
    <property type="term" value="F:transmembrane transporter activity"/>
    <property type="evidence" value="ECO:0007669"/>
    <property type="project" value="InterPro"/>
</dbReference>
<name>A0AAU8K6V8_9ACTN</name>
<feature type="transmembrane region" description="Helical" evidence="6">
    <location>
        <begin position="274"/>
        <end position="296"/>
    </location>
</feature>
<feature type="transmembrane region" description="Helical" evidence="6">
    <location>
        <begin position="370"/>
        <end position="392"/>
    </location>
</feature>
<dbReference type="Pfam" id="PF13520">
    <property type="entry name" value="AA_permease_2"/>
    <property type="match status" value="1"/>
</dbReference>
<feature type="transmembrane region" description="Helical" evidence="6">
    <location>
        <begin position="69"/>
        <end position="91"/>
    </location>
</feature>
<feature type="transmembrane region" description="Helical" evidence="6">
    <location>
        <begin position="37"/>
        <end position="57"/>
    </location>
</feature>
<feature type="transmembrane region" description="Helical" evidence="6">
    <location>
        <begin position="234"/>
        <end position="253"/>
    </location>
</feature>
<evidence type="ECO:0000313" key="7">
    <source>
        <dbReference type="EMBL" id="XCM83764.1"/>
    </source>
</evidence>
<dbReference type="InterPro" id="IPR002293">
    <property type="entry name" value="AA/rel_permease1"/>
</dbReference>
<accession>A0AAU8K6V8</accession>
<keyword evidence="4 6" id="KW-1133">Transmembrane helix</keyword>
<protein>
    <submittedName>
        <fullName evidence="7">Amino acid permease</fullName>
    </submittedName>
</protein>
<dbReference type="PANTHER" id="PTHR45649:SF26">
    <property type="entry name" value="OS04G0435100 PROTEIN"/>
    <property type="match status" value="1"/>
</dbReference>
<dbReference type="PIRSF" id="PIRSF006060">
    <property type="entry name" value="AA_transporter"/>
    <property type="match status" value="1"/>
</dbReference>
<feature type="transmembrane region" description="Helical" evidence="6">
    <location>
        <begin position="194"/>
        <end position="214"/>
    </location>
</feature>
<reference evidence="7" key="1">
    <citation type="submission" date="2024-06" db="EMBL/GenBank/DDBJ databases">
        <title>The genome sequences of Kitasatospora sp. strain HUAS MG31.</title>
        <authorList>
            <person name="Mo P."/>
        </authorList>
    </citation>
    <scope>NUCLEOTIDE SEQUENCE</scope>
    <source>
        <strain evidence="7">HUAS MG31</strain>
    </source>
</reference>
<dbReference type="RefSeq" id="WP_354644701.1">
    <property type="nucleotide sequence ID" value="NZ_CP159872.1"/>
</dbReference>
<evidence type="ECO:0000256" key="4">
    <source>
        <dbReference type="ARBA" id="ARBA00022989"/>
    </source>
</evidence>
<dbReference type="AlphaFoldDB" id="A0AAU8K6V8"/>
<evidence type="ECO:0000256" key="2">
    <source>
        <dbReference type="ARBA" id="ARBA00022448"/>
    </source>
</evidence>
<proteinExistence type="predicted"/>
<feature type="transmembrane region" description="Helical" evidence="6">
    <location>
        <begin position="166"/>
        <end position="187"/>
    </location>
</feature>
<dbReference type="GO" id="GO:0016020">
    <property type="term" value="C:membrane"/>
    <property type="evidence" value="ECO:0007669"/>
    <property type="project" value="UniProtKB-SubCell"/>
</dbReference>
<feature type="transmembrane region" description="Helical" evidence="6">
    <location>
        <begin position="324"/>
        <end position="349"/>
    </location>
</feature>
<evidence type="ECO:0000256" key="6">
    <source>
        <dbReference type="SAM" id="Phobius"/>
    </source>
</evidence>
<evidence type="ECO:0000256" key="5">
    <source>
        <dbReference type="ARBA" id="ARBA00023136"/>
    </source>
</evidence>
<dbReference type="Gene3D" id="1.20.1740.10">
    <property type="entry name" value="Amino acid/polyamine transporter I"/>
    <property type="match status" value="1"/>
</dbReference>